<name>A0A5J4WBT7_9EUKA</name>
<dbReference type="EMBL" id="SNRW01002551">
    <property type="protein sequence ID" value="KAA6392404.1"/>
    <property type="molecule type" value="Genomic_DNA"/>
</dbReference>
<organism evidence="1 2">
    <name type="scientific">Streblomastix strix</name>
    <dbReference type="NCBI Taxonomy" id="222440"/>
    <lineage>
        <taxon>Eukaryota</taxon>
        <taxon>Metamonada</taxon>
        <taxon>Preaxostyla</taxon>
        <taxon>Oxymonadida</taxon>
        <taxon>Streblomastigidae</taxon>
        <taxon>Streblomastix</taxon>
    </lineage>
</organism>
<comment type="caution">
    <text evidence="1">The sequence shown here is derived from an EMBL/GenBank/DDBJ whole genome shotgun (WGS) entry which is preliminary data.</text>
</comment>
<gene>
    <name evidence="1" type="ORF">EZS28_012067</name>
</gene>
<proteinExistence type="predicted"/>
<dbReference type="AlphaFoldDB" id="A0A5J4WBT7"/>
<evidence type="ECO:0000313" key="1">
    <source>
        <dbReference type="EMBL" id="KAA6392404.1"/>
    </source>
</evidence>
<accession>A0A5J4WBT7</accession>
<dbReference type="Proteomes" id="UP000324800">
    <property type="component" value="Unassembled WGS sequence"/>
</dbReference>
<sequence length="84" mass="9882">MGLFIMIEKKEEQMDLDQEVVMRNRSIEIHALIKLGIGETDYKTGNCVSENVDLQESPDETVEDKFCMLFGLLRYKLKFIFFQK</sequence>
<reference evidence="1 2" key="1">
    <citation type="submission" date="2019-03" db="EMBL/GenBank/DDBJ databases">
        <title>Single cell metagenomics reveals metabolic interactions within the superorganism composed of flagellate Streblomastix strix and complex community of Bacteroidetes bacteria on its surface.</title>
        <authorList>
            <person name="Treitli S.C."/>
            <person name="Kolisko M."/>
            <person name="Husnik F."/>
            <person name="Keeling P."/>
            <person name="Hampl V."/>
        </authorList>
    </citation>
    <scope>NUCLEOTIDE SEQUENCE [LARGE SCALE GENOMIC DNA]</scope>
    <source>
        <strain evidence="1">ST1C</strain>
    </source>
</reference>
<evidence type="ECO:0000313" key="2">
    <source>
        <dbReference type="Proteomes" id="UP000324800"/>
    </source>
</evidence>
<protein>
    <submittedName>
        <fullName evidence="1">Uncharacterized protein</fullName>
    </submittedName>
</protein>